<evidence type="ECO:0000313" key="1">
    <source>
        <dbReference type="EMBL" id="ERG94270.1"/>
    </source>
</evidence>
<accession>U1NBK5</accession>
<dbReference type="HOGENOM" id="CLU_205633_0_0_2"/>
<gene>
    <name evidence="1" type="ORF">J07HQW2_00704</name>
</gene>
<evidence type="ECO:0000313" key="2">
    <source>
        <dbReference type="Proteomes" id="UP000030710"/>
    </source>
</evidence>
<organism evidence="1 2">
    <name type="scientific">Haloquadratum walsbyi J07HQW2</name>
    <dbReference type="NCBI Taxonomy" id="1238425"/>
    <lineage>
        <taxon>Archaea</taxon>
        <taxon>Methanobacteriati</taxon>
        <taxon>Methanobacteriota</taxon>
        <taxon>Stenosarchaea group</taxon>
        <taxon>Halobacteria</taxon>
        <taxon>Halobacteriales</taxon>
        <taxon>Haloferacaceae</taxon>
        <taxon>Haloquadratum</taxon>
    </lineage>
</organism>
<dbReference type="AlphaFoldDB" id="U1NBK5"/>
<dbReference type="EMBL" id="KE356561">
    <property type="protein sequence ID" value="ERG94270.1"/>
    <property type="molecule type" value="Genomic_DNA"/>
</dbReference>
<protein>
    <recommendedName>
        <fullName evidence="3">RNA polymerase sigma factor 70 region 1.1 domain-containing protein</fullName>
    </recommendedName>
</protein>
<evidence type="ECO:0008006" key="3">
    <source>
        <dbReference type="Google" id="ProtNLM"/>
    </source>
</evidence>
<reference evidence="1 2" key="1">
    <citation type="journal article" date="2013" name="PLoS ONE">
        <title>Assembly-driven community genomics of a hypersaline microbial ecosystem.</title>
        <authorList>
            <person name="Podell S."/>
            <person name="Ugalde J.A."/>
            <person name="Narasingarao P."/>
            <person name="Banfield J.F."/>
            <person name="Heidelberg K.B."/>
            <person name="Allen E.E."/>
        </authorList>
    </citation>
    <scope>NUCLEOTIDE SEQUENCE [LARGE SCALE GENOMIC DNA]</scope>
    <source>
        <strain evidence="2">J07HQW2</strain>
    </source>
</reference>
<name>U1NBK5_9EURY</name>
<proteinExistence type="predicted"/>
<dbReference type="RefSeq" id="WP_021053763.1">
    <property type="nucleotide sequence ID" value="NZ_KE356561.1"/>
</dbReference>
<sequence>MCGGVAAYERGDLQHLLDVAEEKGILTAPEIAAILDERELPVEYETRPSVGRG</sequence>
<dbReference type="Proteomes" id="UP000030710">
    <property type="component" value="Unassembled WGS sequence"/>
</dbReference>